<dbReference type="GO" id="GO:0009966">
    <property type="term" value="P:regulation of signal transduction"/>
    <property type="evidence" value="ECO:0007669"/>
    <property type="project" value="InterPro"/>
</dbReference>
<dbReference type="GO" id="GO:0005829">
    <property type="term" value="C:cytosol"/>
    <property type="evidence" value="ECO:0007669"/>
    <property type="project" value="TreeGrafter"/>
</dbReference>
<dbReference type="PANTHER" id="PTHR10933:SF9">
    <property type="entry name" value="IMMUNOGLOBULIN-BINDING PROTEIN 1"/>
    <property type="match status" value="1"/>
</dbReference>
<keyword evidence="3" id="KW-1185">Reference proteome</keyword>
<proteinExistence type="predicted"/>
<dbReference type="GO" id="GO:0051721">
    <property type="term" value="F:protein phosphatase 2A binding"/>
    <property type="evidence" value="ECO:0007669"/>
    <property type="project" value="TreeGrafter"/>
</dbReference>
<dbReference type="Pfam" id="PF04177">
    <property type="entry name" value="TAP42"/>
    <property type="match status" value="1"/>
</dbReference>
<name>A0A1Y1JA41_PLAGO</name>
<dbReference type="OMA" id="EYELCEA"/>
<dbReference type="GO" id="GO:0035303">
    <property type="term" value="P:regulation of dephosphorylation"/>
    <property type="evidence" value="ECO:0007669"/>
    <property type="project" value="TreeGrafter"/>
</dbReference>
<dbReference type="PANTHER" id="PTHR10933">
    <property type="entry name" value="IMMUNOGLOBULIN-BINDING PROTEIN 1"/>
    <property type="match status" value="1"/>
</dbReference>
<dbReference type="OrthoDB" id="10261753at2759"/>
<dbReference type="InterPro" id="IPR007304">
    <property type="entry name" value="TAP46-like"/>
</dbReference>
<feature type="region of interest" description="Disordered" evidence="1">
    <location>
        <begin position="252"/>
        <end position="272"/>
    </location>
</feature>
<dbReference type="EMBL" id="BDQF01000003">
    <property type="protein sequence ID" value="GAW79381.1"/>
    <property type="molecule type" value="Genomic_DNA"/>
</dbReference>
<dbReference type="RefSeq" id="XP_028541970.1">
    <property type="nucleotide sequence ID" value="XM_028686169.1"/>
</dbReference>
<dbReference type="Gene3D" id="1.25.40.540">
    <property type="entry name" value="TAP42-like family"/>
    <property type="match status" value="1"/>
</dbReference>
<evidence type="ECO:0000256" key="1">
    <source>
        <dbReference type="SAM" id="MobiDB-lite"/>
    </source>
</evidence>
<evidence type="ECO:0000313" key="3">
    <source>
        <dbReference type="Proteomes" id="UP000195521"/>
    </source>
</evidence>
<feature type="compositionally biased region" description="Polar residues" evidence="1">
    <location>
        <begin position="339"/>
        <end position="357"/>
    </location>
</feature>
<evidence type="ECO:0000313" key="2">
    <source>
        <dbReference type="EMBL" id="GAW79381.1"/>
    </source>
</evidence>
<sequence length="407" mass="48017">MGEINGMSLLYDQLYLLFDDYIVKNIKHVNTYKSIFLKKEFCEFVKNHGNVATRRNELITSKDEIIDELIYAFKMFGKYINTCDMFSENEEVDDISTKSLKFLLIPYILGILSYETVNMDIRYDRLKDSKLYFNEFISIINIYKIIQMNEYLLDKDEKEINEMNRRNIKVKRAKDEKKYQDMYDEITKIKIKKGTTQNYNPSISSYDTEDEEHREMYLSLIKHKCIQTLNTIDLIDTELQVLEMRNRELVQKSGKHPNDGGGGCVNNNNDNSRLNDNQYGTIRKPWLFTIKKNMQISDMTEIRNYYRDLVFRPAHNLPTISLEECAKVEMEYALKGSGVANTNKKNGDNNTLSNEDQNGVIKNDINDDDYYKKCSKEENEKDIMDREWDDWKDLHQKGIGNKNRNVA</sequence>
<dbReference type="Proteomes" id="UP000195521">
    <property type="component" value="Unassembled WGS sequence"/>
</dbReference>
<protein>
    <submittedName>
        <fullName evidence="2">Type 2A phosphatase-associated protein 42</fullName>
    </submittedName>
</protein>
<organism evidence="2 3">
    <name type="scientific">Plasmodium gonderi</name>
    <dbReference type="NCBI Taxonomy" id="77519"/>
    <lineage>
        <taxon>Eukaryota</taxon>
        <taxon>Sar</taxon>
        <taxon>Alveolata</taxon>
        <taxon>Apicomplexa</taxon>
        <taxon>Aconoidasida</taxon>
        <taxon>Haemosporida</taxon>
        <taxon>Plasmodiidae</taxon>
        <taxon>Plasmodium</taxon>
        <taxon>Plasmodium (Plasmodium)</taxon>
    </lineage>
</organism>
<accession>A0A1Y1JA41</accession>
<dbReference type="InterPro" id="IPR038511">
    <property type="entry name" value="TAP42/TAP46-like_sf"/>
</dbReference>
<gene>
    <name evidence="2" type="ORF">PGO_031850</name>
</gene>
<feature type="region of interest" description="Disordered" evidence="1">
    <location>
        <begin position="338"/>
        <end position="362"/>
    </location>
</feature>
<comment type="caution">
    <text evidence="2">The sequence shown here is derived from an EMBL/GenBank/DDBJ whole genome shotgun (WGS) entry which is preliminary data.</text>
</comment>
<reference evidence="3" key="1">
    <citation type="submission" date="2017-04" db="EMBL/GenBank/DDBJ databases">
        <title>Plasmodium gonderi genome.</title>
        <authorList>
            <person name="Arisue N."/>
            <person name="Honma H."/>
            <person name="Kawai S."/>
            <person name="Tougan T."/>
            <person name="Tanabe K."/>
            <person name="Horii T."/>
        </authorList>
    </citation>
    <scope>NUCLEOTIDE SEQUENCE [LARGE SCALE GENOMIC DNA]</scope>
    <source>
        <strain evidence="3">ATCC 30045</strain>
    </source>
</reference>
<dbReference type="GeneID" id="39746089"/>
<dbReference type="AlphaFoldDB" id="A0A1Y1JA41"/>